<dbReference type="GO" id="GO:0032259">
    <property type="term" value="P:methylation"/>
    <property type="evidence" value="ECO:0007669"/>
    <property type="project" value="UniProtKB-KW"/>
</dbReference>
<comment type="caution">
    <text evidence="3">The sequence shown here is derived from an EMBL/GenBank/DDBJ whole genome shotgun (WGS) entry which is preliminary data.</text>
</comment>
<dbReference type="CDD" id="cd02440">
    <property type="entry name" value="AdoMet_MTases"/>
    <property type="match status" value="1"/>
</dbReference>
<name>A0A2N0PNH0_9GLOM</name>
<dbReference type="PANTHER" id="PTHR43591:SF24">
    <property type="entry name" value="2-METHOXY-6-POLYPRENYL-1,4-BENZOQUINOL METHYLASE, MITOCHONDRIAL"/>
    <property type="match status" value="1"/>
</dbReference>
<dbReference type="Gene3D" id="3.40.50.150">
    <property type="entry name" value="Vaccinia Virus protein VP39"/>
    <property type="match status" value="1"/>
</dbReference>
<dbReference type="SUPFAM" id="SSF53335">
    <property type="entry name" value="S-adenosyl-L-methionine-dependent methyltransferases"/>
    <property type="match status" value="1"/>
</dbReference>
<dbReference type="VEuPathDB" id="FungiDB:RhiirA1_493462"/>
<dbReference type="VEuPathDB" id="FungiDB:RhiirFUN_017818"/>
<dbReference type="Proteomes" id="UP000232722">
    <property type="component" value="Unassembled WGS sequence"/>
</dbReference>
<sequence length="454" mass="52023">MGIKYSSQKLKFKLPKLSNNNYDNNNNNKQKSNSMIMNKEEEIILINDDDKDLKFYFNSENNVHRQHNHTFLKKYLFKCNISSPVNENLISGGMVLDIGCGPSTFLLEVAGQYPNSKFFGIDIEPVFPQEIKPSNLEFKLADMFQGLPFPDNTFDLVHLETILFSITPAQLDFIINEMVRVTKPSGYIEFVETHMTCRNKGVGENFGLLLSGFELVANSYGADPDLVLTLPQLLIKNPNIEDPNVIFKELVLGRNGGKLGVIIQDVFNWFNNSSESFVNDACKQLKITKEQYFQLVTDQFPYFAKVITVWVKGFSFLALTDKWVILVIFMSKIYLKFKTRKAFEVMSSNNTPSSWKEGRETLVRSVPTHATSSDGERFVDALTAPLSTIPRSKEEHEELDELNNKFSERLDKMKNKEENNQEIVTSSEEKDKFNKNKKRVVTTQGRREDESDSD</sequence>
<dbReference type="VEuPathDB" id="FungiDB:RhiirFUN_017819"/>
<keyword evidence="3" id="KW-0808">Transferase</keyword>
<dbReference type="PANTHER" id="PTHR43591">
    <property type="entry name" value="METHYLTRANSFERASE"/>
    <property type="match status" value="1"/>
</dbReference>
<reference evidence="3 4" key="2">
    <citation type="submission" date="2017-09" db="EMBL/GenBank/DDBJ databases">
        <title>Extensive intraspecific genome diversity in a model arbuscular mycorrhizal fungus.</title>
        <authorList>
            <person name="Chen E.C."/>
            <person name="Morin E."/>
            <person name="Beaudet D."/>
            <person name="Noel J."/>
            <person name="Ndikumana S."/>
            <person name="Charron P."/>
            <person name="St-Onge C."/>
            <person name="Giorgi J."/>
            <person name="Grigoriev I.V."/>
            <person name="Roux C."/>
            <person name="Martin F.M."/>
            <person name="Corradi N."/>
        </authorList>
    </citation>
    <scope>NUCLEOTIDE SEQUENCE [LARGE SCALE GENOMIC DNA]</scope>
    <source>
        <strain evidence="3 4">A5</strain>
    </source>
</reference>
<evidence type="ECO:0000313" key="3">
    <source>
        <dbReference type="EMBL" id="PKC08393.1"/>
    </source>
</evidence>
<proteinExistence type="predicted"/>
<feature type="compositionally biased region" description="Basic and acidic residues" evidence="1">
    <location>
        <begin position="408"/>
        <end position="419"/>
    </location>
</feature>
<dbReference type="InterPro" id="IPR029063">
    <property type="entry name" value="SAM-dependent_MTases_sf"/>
</dbReference>
<dbReference type="Pfam" id="PF13649">
    <property type="entry name" value="Methyltransf_25"/>
    <property type="match status" value="1"/>
</dbReference>
<dbReference type="AlphaFoldDB" id="A0A2N0PNH0"/>
<dbReference type="EMBL" id="LLXJ01000547">
    <property type="protein sequence ID" value="PKC08393.1"/>
    <property type="molecule type" value="Genomic_DNA"/>
</dbReference>
<protein>
    <submittedName>
        <fullName evidence="3">S-adenosyl-L-methionine-dependent methyltransferase</fullName>
    </submittedName>
</protein>
<feature type="region of interest" description="Disordered" evidence="1">
    <location>
        <begin position="408"/>
        <end position="454"/>
    </location>
</feature>
<keyword evidence="3" id="KW-0489">Methyltransferase</keyword>
<organism evidence="3 4">
    <name type="scientific">Rhizophagus irregularis</name>
    <dbReference type="NCBI Taxonomy" id="588596"/>
    <lineage>
        <taxon>Eukaryota</taxon>
        <taxon>Fungi</taxon>
        <taxon>Fungi incertae sedis</taxon>
        <taxon>Mucoromycota</taxon>
        <taxon>Glomeromycotina</taxon>
        <taxon>Glomeromycetes</taxon>
        <taxon>Glomerales</taxon>
        <taxon>Glomeraceae</taxon>
        <taxon>Rhizophagus</taxon>
    </lineage>
</organism>
<accession>A0A2N0PNH0</accession>
<reference evidence="3 4" key="1">
    <citation type="submission" date="2016-04" db="EMBL/GenBank/DDBJ databases">
        <title>Genome analyses suggest a sexual origin of heterokaryosis in a supposedly ancient asexual fungus.</title>
        <authorList>
            <person name="Ropars J."/>
            <person name="Sedzielewska K."/>
            <person name="Noel J."/>
            <person name="Charron P."/>
            <person name="Farinelli L."/>
            <person name="Marton T."/>
            <person name="Kruger M."/>
            <person name="Pelin A."/>
            <person name="Brachmann A."/>
            <person name="Corradi N."/>
        </authorList>
    </citation>
    <scope>NUCLEOTIDE SEQUENCE [LARGE SCALE GENOMIC DNA]</scope>
    <source>
        <strain evidence="3 4">A5</strain>
    </source>
</reference>
<dbReference type="InterPro" id="IPR041698">
    <property type="entry name" value="Methyltransf_25"/>
</dbReference>
<dbReference type="GO" id="GO:0008168">
    <property type="term" value="F:methyltransferase activity"/>
    <property type="evidence" value="ECO:0007669"/>
    <property type="project" value="UniProtKB-KW"/>
</dbReference>
<feature type="compositionally biased region" description="Basic and acidic residues" evidence="1">
    <location>
        <begin position="445"/>
        <end position="454"/>
    </location>
</feature>
<dbReference type="VEuPathDB" id="FungiDB:FUN_000423"/>
<feature type="domain" description="Methyltransferase" evidence="2">
    <location>
        <begin position="95"/>
        <end position="186"/>
    </location>
</feature>
<evidence type="ECO:0000313" key="4">
    <source>
        <dbReference type="Proteomes" id="UP000232722"/>
    </source>
</evidence>
<dbReference type="VEuPathDB" id="FungiDB:FUN_000422"/>
<evidence type="ECO:0000259" key="2">
    <source>
        <dbReference type="Pfam" id="PF13649"/>
    </source>
</evidence>
<gene>
    <name evidence="3" type="ORF">RhiirA5_399334</name>
</gene>
<evidence type="ECO:0000256" key="1">
    <source>
        <dbReference type="SAM" id="MobiDB-lite"/>
    </source>
</evidence>